<dbReference type="InterPro" id="IPR016181">
    <property type="entry name" value="Acyl_CoA_acyltransferase"/>
</dbReference>
<dbReference type="InterPro" id="IPR038764">
    <property type="entry name" value="GNAT_N_AcTrfase_prd"/>
</dbReference>
<dbReference type="PANTHER" id="PTHR41700:SF1">
    <property type="entry name" value="N-ACETYLTRANSFERASE DOMAIN-CONTAINING PROTEIN"/>
    <property type="match status" value="1"/>
</dbReference>
<gene>
    <name evidence="1" type="ORF">ACFQB0_00580</name>
</gene>
<dbReference type="RefSeq" id="WP_386726240.1">
    <property type="nucleotide sequence ID" value="NZ_JBHSTP010000001.1"/>
</dbReference>
<sequence length="272" mass="29930">MTGHTAAFIDDAFRLADAAGATAGVAVRLVAPGDLASVVGLFERTWGVGRSPDASMLQALDHAGNTVLIATDATSRRGAGPVGATLGFLGWSGGTHLHSHMNAVVPWRRSGGVGYALKLFQRAICLQNGVDEMRWTFDPLIRRNAHFNLVKLGAEVTHFWPDFYGRLDDTITGSDRSDRFEVRWRLASERTVRAVTGQPQPEWNADDRLELDADFETLRAENVDVAARLREESRRLFGELMERGLRPELDGENDYVFTADDVDRRADHGGSP</sequence>
<proteinExistence type="predicted"/>
<keyword evidence="2" id="KW-1185">Reference proteome</keyword>
<evidence type="ECO:0008006" key="3">
    <source>
        <dbReference type="Google" id="ProtNLM"/>
    </source>
</evidence>
<evidence type="ECO:0000313" key="1">
    <source>
        <dbReference type="EMBL" id="MFC6354610.1"/>
    </source>
</evidence>
<name>A0ABW1VD88_9MICO</name>
<dbReference type="Gene3D" id="3.40.630.30">
    <property type="match status" value="1"/>
</dbReference>
<reference evidence="2" key="1">
    <citation type="journal article" date="2019" name="Int. J. Syst. Evol. Microbiol.">
        <title>The Global Catalogue of Microorganisms (GCM) 10K type strain sequencing project: providing services to taxonomists for standard genome sequencing and annotation.</title>
        <authorList>
            <consortium name="The Broad Institute Genomics Platform"/>
            <consortium name="The Broad Institute Genome Sequencing Center for Infectious Disease"/>
            <person name="Wu L."/>
            <person name="Ma J."/>
        </authorList>
    </citation>
    <scope>NUCLEOTIDE SEQUENCE [LARGE SCALE GENOMIC DNA]</scope>
    <source>
        <strain evidence="2">CCUG 43304</strain>
    </source>
</reference>
<organism evidence="1 2">
    <name type="scientific">Luethyella okanaganae</name>
    <dbReference type="NCBI Taxonomy" id="69372"/>
    <lineage>
        <taxon>Bacteria</taxon>
        <taxon>Bacillati</taxon>
        <taxon>Actinomycetota</taxon>
        <taxon>Actinomycetes</taxon>
        <taxon>Micrococcales</taxon>
        <taxon>Microbacteriaceae</taxon>
        <taxon>Luethyella</taxon>
    </lineage>
</organism>
<comment type="caution">
    <text evidence="1">The sequence shown here is derived from an EMBL/GenBank/DDBJ whole genome shotgun (WGS) entry which is preliminary data.</text>
</comment>
<dbReference type="SUPFAM" id="SSF55729">
    <property type="entry name" value="Acyl-CoA N-acyltransferases (Nat)"/>
    <property type="match status" value="1"/>
</dbReference>
<accession>A0ABW1VD88</accession>
<evidence type="ECO:0000313" key="2">
    <source>
        <dbReference type="Proteomes" id="UP001596306"/>
    </source>
</evidence>
<protein>
    <recommendedName>
        <fullName evidence="3">GNAT family N-acetyltransferase</fullName>
    </recommendedName>
</protein>
<dbReference type="EMBL" id="JBHSTP010000001">
    <property type="protein sequence ID" value="MFC6354610.1"/>
    <property type="molecule type" value="Genomic_DNA"/>
</dbReference>
<dbReference type="Proteomes" id="UP001596306">
    <property type="component" value="Unassembled WGS sequence"/>
</dbReference>
<dbReference type="PANTHER" id="PTHR41700">
    <property type="entry name" value="GCN5-RELATED N-ACETYLTRANSFERASE"/>
    <property type="match status" value="1"/>
</dbReference>